<dbReference type="GO" id="GO:0016251">
    <property type="term" value="F:RNA polymerase II general transcription initiation factor activity"/>
    <property type="evidence" value="ECO:0007669"/>
    <property type="project" value="InterPro"/>
</dbReference>
<dbReference type="EMBL" id="CAAALY010060196">
    <property type="protein sequence ID" value="VEL23137.1"/>
    <property type="molecule type" value="Genomic_DNA"/>
</dbReference>
<feature type="compositionally biased region" description="Gly residues" evidence="1">
    <location>
        <begin position="38"/>
        <end position="54"/>
    </location>
</feature>
<dbReference type="OrthoDB" id="5752at2759"/>
<evidence type="ECO:0000259" key="2">
    <source>
        <dbReference type="Pfam" id="PF15288"/>
    </source>
</evidence>
<feature type="region of interest" description="Disordered" evidence="1">
    <location>
        <begin position="1"/>
        <end position="88"/>
    </location>
</feature>
<dbReference type="InterPro" id="IPR041670">
    <property type="entry name" value="Znf-CCHC_6"/>
</dbReference>
<organism evidence="3 4">
    <name type="scientific">Protopolystoma xenopodis</name>
    <dbReference type="NCBI Taxonomy" id="117903"/>
    <lineage>
        <taxon>Eukaryota</taxon>
        <taxon>Metazoa</taxon>
        <taxon>Spiralia</taxon>
        <taxon>Lophotrochozoa</taxon>
        <taxon>Platyhelminthes</taxon>
        <taxon>Monogenea</taxon>
        <taxon>Polyopisthocotylea</taxon>
        <taxon>Polystomatidea</taxon>
        <taxon>Polystomatidae</taxon>
        <taxon>Protopolystoma</taxon>
    </lineage>
</organism>
<feature type="compositionally biased region" description="Basic and acidic residues" evidence="1">
    <location>
        <begin position="9"/>
        <end position="19"/>
    </location>
</feature>
<dbReference type="Proteomes" id="UP000784294">
    <property type="component" value="Unassembled WGS sequence"/>
</dbReference>
<feature type="region of interest" description="Disordered" evidence="1">
    <location>
        <begin position="156"/>
        <end position="175"/>
    </location>
</feature>
<feature type="compositionally biased region" description="Low complexity" evidence="1">
    <location>
        <begin position="159"/>
        <end position="171"/>
    </location>
</feature>
<feature type="domain" description="Zinc knuckle" evidence="2">
    <location>
        <begin position="95"/>
        <end position="123"/>
    </location>
</feature>
<dbReference type="InterPro" id="IPR040240">
    <property type="entry name" value="TAF1"/>
</dbReference>
<gene>
    <name evidence="3" type="ORF">PXEA_LOCUS16577</name>
</gene>
<evidence type="ECO:0000313" key="4">
    <source>
        <dbReference type="Proteomes" id="UP000784294"/>
    </source>
</evidence>
<dbReference type="AlphaFoldDB" id="A0A3S5CI31"/>
<feature type="region of interest" description="Disordered" evidence="1">
    <location>
        <begin position="105"/>
        <end position="149"/>
    </location>
</feature>
<proteinExistence type="predicted"/>
<dbReference type="GO" id="GO:0017025">
    <property type="term" value="F:TBP-class protein binding"/>
    <property type="evidence" value="ECO:0007669"/>
    <property type="project" value="InterPro"/>
</dbReference>
<dbReference type="GO" id="GO:0004402">
    <property type="term" value="F:histone acetyltransferase activity"/>
    <property type="evidence" value="ECO:0007669"/>
    <property type="project" value="InterPro"/>
</dbReference>
<reference evidence="3" key="1">
    <citation type="submission" date="2018-11" db="EMBL/GenBank/DDBJ databases">
        <authorList>
            <consortium name="Pathogen Informatics"/>
        </authorList>
    </citation>
    <scope>NUCLEOTIDE SEQUENCE</scope>
</reference>
<sequence length="242" mass="24904">MDQLRRLRKQQELLRERHGAPGSYAVSSNQHSRTGSNTGNGSGSGVDGGVGGSVGAASGLTSNERRPGSLGSCSRTPADVARRRRHKTITPALLRMRCGACGHTGHMRTNKECPMYGRNDAISSSGVPDEQNRSFNDNSQVGGAGSSVWPAEYTKRRPLSGSHSTSSTLGPCTGGASIAGHSSAVMKRRRPVGMTVVPSATDGAVVAAAQALTSRPVSELLAEEEAASAAASTCNRSAAVAC</sequence>
<evidence type="ECO:0000256" key="1">
    <source>
        <dbReference type="SAM" id="MobiDB-lite"/>
    </source>
</evidence>
<dbReference type="GO" id="GO:0051123">
    <property type="term" value="P:RNA polymerase II preinitiation complex assembly"/>
    <property type="evidence" value="ECO:0007669"/>
    <property type="project" value="TreeGrafter"/>
</dbReference>
<comment type="caution">
    <text evidence="3">The sequence shown here is derived from an EMBL/GenBank/DDBJ whole genome shotgun (WGS) entry which is preliminary data.</text>
</comment>
<evidence type="ECO:0000313" key="3">
    <source>
        <dbReference type="EMBL" id="VEL23137.1"/>
    </source>
</evidence>
<dbReference type="PANTHER" id="PTHR13900">
    <property type="entry name" value="TRANSCRIPTION INITIATION FACTOR TFIID"/>
    <property type="match status" value="1"/>
</dbReference>
<name>A0A3S5CI31_9PLAT</name>
<dbReference type="PANTHER" id="PTHR13900:SF0">
    <property type="entry name" value="TRANSCRIPTION INITIATION FACTOR TFIID SUBUNIT 1"/>
    <property type="match status" value="1"/>
</dbReference>
<protein>
    <recommendedName>
        <fullName evidence="2">Zinc knuckle domain-containing protein</fullName>
    </recommendedName>
</protein>
<keyword evidence="4" id="KW-1185">Reference proteome</keyword>
<dbReference type="Pfam" id="PF15288">
    <property type="entry name" value="zf-CCHC_6"/>
    <property type="match status" value="1"/>
</dbReference>
<dbReference type="GO" id="GO:0005669">
    <property type="term" value="C:transcription factor TFIID complex"/>
    <property type="evidence" value="ECO:0007669"/>
    <property type="project" value="InterPro"/>
</dbReference>
<accession>A0A3S5CI31</accession>